<dbReference type="AlphaFoldDB" id="A0A077R5U1"/>
<feature type="compositionally biased region" description="Low complexity" evidence="1">
    <location>
        <begin position="139"/>
        <end position="159"/>
    </location>
</feature>
<feature type="compositionally biased region" description="Pro residues" evidence="1">
    <location>
        <begin position="173"/>
        <end position="183"/>
    </location>
</feature>
<feature type="region of interest" description="Disordered" evidence="1">
    <location>
        <begin position="105"/>
        <end position="189"/>
    </location>
</feature>
<feature type="compositionally biased region" description="Low complexity" evidence="1">
    <location>
        <begin position="76"/>
        <end position="88"/>
    </location>
</feature>
<feature type="region of interest" description="Disordered" evidence="1">
    <location>
        <begin position="62"/>
        <end position="88"/>
    </location>
</feature>
<reference evidence="2" key="1">
    <citation type="journal article" date="2014" name="Genome Biol. Evol.">
        <title>Gene Loss Rather Than Gene Gain Is Associated with a Host Jump from Monocots to Dicots in the Smut Fungus Melanopsichium pennsylvanicum.</title>
        <authorList>
            <person name="Sharma R."/>
            <person name="Mishra B."/>
            <person name="Runge F."/>
            <person name="Thines M."/>
        </authorList>
    </citation>
    <scope>NUCLEOTIDE SEQUENCE</scope>
    <source>
        <strain evidence="2">4</strain>
    </source>
</reference>
<protein>
    <submittedName>
        <fullName evidence="2">Uncharacterized protein</fullName>
    </submittedName>
</protein>
<dbReference type="EMBL" id="HG529610">
    <property type="protein sequence ID" value="CDI54318.1"/>
    <property type="molecule type" value="Genomic_DNA"/>
</dbReference>
<name>A0A077R5U1_9BASI</name>
<accession>A0A077R5U1</accession>
<sequence>VMQQPTQHIAINLSHAPGGMDSTAHQGAHSNNALFPNPIPHSTMGSDPLTSALSLLPPELLQSHQHQHMHQPFGQLASSPPSGSASLLSHVHTQLQPTNQPLLVQQSRGSQGLPQSQQEQLPDNQHQSLQRPQNHRQSSHGQQDQQQSQLQQHQQQHQQPPLRAQSSPFNPAQHPPVPQPQQPPNLAQLLGSNPAAIVSQPSLLQQHASILSDARSSVSSYSQSLQEVRSATPPDRTDIRKVVSLLERASKALASELEQGVSKLRALSNSPAYNNMAGLFSGTAANNLGQGASDLFGALNHFGMPSSGMQQQHNVGALPYDLGLGFQQPPHSSSMFAMNGPTSTPDGGPNGFNGPFSNDVGGAQTNGQPNGNAQSSPFLSALLAQYLSQSNTDPSSRMGALSLFHQLL</sequence>
<feature type="non-terminal residue" evidence="2">
    <location>
        <position position="408"/>
    </location>
</feature>
<organism evidence="2">
    <name type="scientific">Melanopsichium pennsylvanicum 4</name>
    <dbReference type="NCBI Taxonomy" id="1398559"/>
    <lineage>
        <taxon>Eukaryota</taxon>
        <taxon>Fungi</taxon>
        <taxon>Dikarya</taxon>
        <taxon>Basidiomycota</taxon>
        <taxon>Ustilaginomycotina</taxon>
        <taxon>Ustilaginomycetes</taxon>
        <taxon>Ustilaginales</taxon>
        <taxon>Ustilaginaceae</taxon>
        <taxon>Melanopsichium</taxon>
    </lineage>
</organism>
<evidence type="ECO:0000256" key="1">
    <source>
        <dbReference type="SAM" id="MobiDB-lite"/>
    </source>
</evidence>
<feature type="non-terminal residue" evidence="2">
    <location>
        <position position="1"/>
    </location>
</feature>
<feature type="region of interest" description="Disordered" evidence="1">
    <location>
        <begin position="340"/>
        <end position="375"/>
    </location>
</feature>
<feature type="compositionally biased region" description="Polar residues" evidence="1">
    <location>
        <begin position="363"/>
        <end position="375"/>
    </location>
</feature>
<feature type="compositionally biased region" description="Polar residues" evidence="1">
    <location>
        <begin position="105"/>
        <end position="132"/>
    </location>
</feature>
<evidence type="ECO:0000313" key="2">
    <source>
        <dbReference type="EMBL" id="CDI54318.1"/>
    </source>
</evidence>
<proteinExistence type="predicted"/>